<name>A0ABQ3L617_9PSEU</name>
<comment type="caution">
    <text evidence="1">The sequence shown here is derived from an EMBL/GenBank/DDBJ whole genome shotgun (WGS) entry which is preliminary data.</text>
</comment>
<evidence type="ECO:0000313" key="2">
    <source>
        <dbReference type="Proteomes" id="UP000635387"/>
    </source>
</evidence>
<organism evidence="1 2">
    <name type="scientific">Amycolatopsis oliviviridis</name>
    <dbReference type="NCBI Taxonomy" id="1471590"/>
    <lineage>
        <taxon>Bacteria</taxon>
        <taxon>Bacillati</taxon>
        <taxon>Actinomycetota</taxon>
        <taxon>Actinomycetes</taxon>
        <taxon>Pseudonocardiales</taxon>
        <taxon>Pseudonocardiaceae</taxon>
        <taxon>Amycolatopsis</taxon>
    </lineage>
</organism>
<gene>
    <name evidence="1" type="ORF">GCM10017790_02960</name>
</gene>
<proteinExistence type="predicted"/>
<reference evidence="2" key="1">
    <citation type="journal article" date="2019" name="Int. J. Syst. Evol. Microbiol.">
        <title>The Global Catalogue of Microorganisms (GCM) 10K type strain sequencing project: providing services to taxonomists for standard genome sequencing and annotation.</title>
        <authorList>
            <consortium name="The Broad Institute Genomics Platform"/>
            <consortium name="The Broad Institute Genome Sequencing Center for Infectious Disease"/>
            <person name="Wu L."/>
            <person name="Ma J."/>
        </authorList>
    </citation>
    <scope>NUCLEOTIDE SEQUENCE [LARGE SCALE GENOMIC DNA]</scope>
    <source>
        <strain evidence="2">CGMCC 4.7683</strain>
    </source>
</reference>
<dbReference type="Proteomes" id="UP000635387">
    <property type="component" value="Unassembled WGS sequence"/>
</dbReference>
<evidence type="ECO:0000313" key="1">
    <source>
        <dbReference type="EMBL" id="GHH02156.1"/>
    </source>
</evidence>
<protein>
    <submittedName>
        <fullName evidence="1">Uncharacterized protein</fullName>
    </submittedName>
</protein>
<accession>A0ABQ3L617</accession>
<dbReference type="EMBL" id="BNAY01000001">
    <property type="protein sequence ID" value="GHH02156.1"/>
    <property type="molecule type" value="Genomic_DNA"/>
</dbReference>
<sequence>MGRMSPVDEEPPEHARYAGHRQALARATDVEEGALIGEVLGDPDKVMAEAAVAGHLDDRAAALHLLPSYPAWAEKVAGLVEGRPFLALRLGEWTLFRAISLGAPWRAEELLAATDWLQRKVSESVTAPEALAVLAEHGRTRRIRNAAALQLSSRRR</sequence>
<keyword evidence="2" id="KW-1185">Reference proteome</keyword>